<keyword evidence="9" id="KW-1185">Reference proteome</keyword>
<feature type="compositionally biased region" description="Low complexity" evidence="6">
    <location>
        <begin position="369"/>
        <end position="381"/>
    </location>
</feature>
<evidence type="ECO:0000256" key="6">
    <source>
        <dbReference type="SAM" id="MobiDB-lite"/>
    </source>
</evidence>
<dbReference type="GO" id="GO:0004674">
    <property type="term" value="F:protein serine/threonine kinase activity"/>
    <property type="evidence" value="ECO:0007669"/>
    <property type="project" value="TreeGrafter"/>
</dbReference>
<dbReference type="GO" id="GO:0005524">
    <property type="term" value="F:ATP binding"/>
    <property type="evidence" value="ECO:0007669"/>
    <property type="project" value="UniProtKB-UniRule"/>
</dbReference>
<dbReference type="InterPro" id="IPR011009">
    <property type="entry name" value="Kinase-like_dom_sf"/>
</dbReference>
<dbReference type="InterPro" id="IPR008271">
    <property type="entry name" value="Ser/Thr_kinase_AS"/>
</dbReference>
<evidence type="ECO:0000256" key="2">
    <source>
        <dbReference type="ARBA" id="ARBA00022741"/>
    </source>
</evidence>
<feature type="binding site" evidence="5">
    <location>
        <position position="48"/>
    </location>
    <ligand>
        <name>ATP</name>
        <dbReference type="ChEBI" id="CHEBI:30616"/>
    </ligand>
</feature>
<dbReference type="OrthoDB" id="9801841at2"/>
<keyword evidence="2 5" id="KW-0547">Nucleotide-binding</keyword>
<dbReference type="Proteomes" id="UP000445582">
    <property type="component" value="Unassembled WGS sequence"/>
</dbReference>
<keyword evidence="4 5" id="KW-0067">ATP-binding</keyword>
<dbReference type="PROSITE" id="PS50011">
    <property type="entry name" value="PROTEIN_KINASE_DOM"/>
    <property type="match status" value="1"/>
</dbReference>
<evidence type="ECO:0000256" key="4">
    <source>
        <dbReference type="ARBA" id="ARBA00022840"/>
    </source>
</evidence>
<comment type="caution">
    <text evidence="8">The sequence shown here is derived from an EMBL/GenBank/DDBJ whole genome shotgun (WGS) entry which is preliminary data.</text>
</comment>
<dbReference type="PANTHER" id="PTHR43289">
    <property type="entry name" value="MITOGEN-ACTIVATED PROTEIN KINASE KINASE KINASE 20-RELATED"/>
    <property type="match status" value="1"/>
</dbReference>
<feature type="compositionally biased region" description="Pro residues" evidence="6">
    <location>
        <begin position="330"/>
        <end position="353"/>
    </location>
</feature>
<sequence length="778" mass="82857">MTKAYSNKALPSGTILREWRLEEVLGVGGFGIVYKGRGIYFDELVAIKEYFPSSISERDAEATVVPIDSDAEEVHALGLKKFVEEAKLLWNLSTPSRHPNIVSVRSLFEVHGTAYMVMDFEDGVSLTDLLKKGETFDEDKLREMVLPVASGLERAHRVGVLHRDIKPSNILISESGAPVLIDFGSARFETEGVTSTTVTFHTPPYAAIEQYVKTYAQGPWTDIYALGVVLYGCITGEKPAEVLERLHGEQEPPLVDGDWPGYSRKFLAAVDAAMIIKPSDRPQSLAEWLAMFDDEGADAGAVTAATGFDEDDDEATRIVPMTSSETIVPVKPPEPQAEPPAAVEPPAPVPPPATSAAKPETPLDRKAEAVMAAETAAAAAASRGDTGSRGRPPIDPADDTAKPASAGSDKPVRKSGTEPAAPKKSKMPLFLAGAVVVAGGALIWGAMGTSDEPPAPEQTVAVEEISHDDGFGPALTQLVALARQNGIDTDAVELLETRAQRIAGLEAENVAIAEDPAREKDVSFNRLRIADITRSSLGALAMSLARDLTAETRRLVAAAPWADPRVENSAAGESVQLQQIAARLEQSMRASRQSIEALRGAESAEDAVPLAQAMITNYAAYKAAVDDAIEASPQVSVEPTATASARPAATATGTPIATESREVVQETSSGGRPVDAIRADLDRIADTAERSANEVIQIARARDPGRNATPDQKQAYDTLQVNAKAARDYKSYLDTLKRSARGAATSADAERLLAQGRQTNDYLSAVVRSSRAARAKLD</sequence>
<protein>
    <submittedName>
        <fullName evidence="8">Protein kinase</fullName>
    </submittedName>
</protein>
<accession>A0A844YIV2</accession>
<feature type="domain" description="Protein kinase" evidence="7">
    <location>
        <begin position="19"/>
        <end position="292"/>
    </location>
</feature>
<feature type="region of interest" description="Disordered" evidence="6">
    <location>
        <begin position="322"/>
        <end position="424"/>
    </location>
</feature>
<dbReference type="InterPro" id="IPR000719">
    <property type="entry name" value="Prot_kinase_dom"/>
</dbReference>
<feature type="compositionally biased region" description="Low complexity" evidence="6">
    <location>
        <begin position="639"/>
        <end position="658"/>
    </location>
</feature>
<dbReference type="AlphaFoldDB" id="A0A844YIV2"/>
<dbReference type="SUPFAM" id="SSF56112">
    <property type="entry name" value="Protein kinase-like (PK-like)"/>
    <property type="match status" value="1"/>
</dbReference>
<keyword evidence="3 8" id="KW-0418">Kinase</keyword>
<dbReference type="SMART" id="SM00220">
    <property type="entry name" value="S_TKc"/>
    <property type="match status" value="1"/>
</dbReference>
<reference evidence="8 9" key="1">
    <citation type="submission" date="2019-12" db="EMBL/GenBank/DDBJ databases">
        <title>Genomic-based taxomic classification of the family Erythrobacteraceae.</title>
        <authorList>
            <person name="Xu L."/>
        </authorList>
    </citation>
    <scope>NUCLEOTIDE SEQUENCE [LARGE SCALE GENOMIC DNA]</scope>
    <source>
        <strain evidence="8 9">MCCC 1A09965</strain>
    </source>
</reference>
<gene>
    <name evidence="8" type="ORF">GRI48_12705</name>
</gene>
<dbReference type="PROSITE" id="PS00107">
    <property type="entry name" value="PROTEIN_KINASE_ATP"/>
    <property type="match status" value="1"/>
</dbReference>
<dbReference type="PROSITE" id="PS00108">
    <property type="entry name" value="PROTEIN_KINASE_ST"/>
    <property type="match status" value="1"/>
</dbReference>
<feature type="region of interest" description="Disordered" evidence="6">
    <location>
        <begin position="636"/>
        <end position="673"/>
    </location>
</feature>
<keyword evidence="1" id="KW-0808">Transferase</keyword>
<dbReference type="Pfam" id="PF00069">
    <property type="entry name" value="Pkinase"/>
    <property type="match status" value="1"/>
</dbReference>
<dbReference type="RefSeq" id="WP_160676934.1">
    <property type="nucleotide sequence ID" value="NZ_WTYN01000004.1"/>
</dbReference>
<dbReference type="PANTHER" id="PTHR43289:SF6">
    <property type="entry name" value="SERINE_THREONINE-PROTEIN KINASE NEKL-3"/>
    <property type="match status" value="1"/>
</dbReference>
<dbReference type="Gene3D" id="1.10.510.10">
    <property type="entry name" value="Transferase(Phosphotransferase) domain 1"/>
    <property type="match status" value="1"/>
</dbReference>
<evidence type="ECO:0000256" key="3">
    <source>
        <dbReference type="ARBA" id="ARBA00022777"/>
    </source>
</evidence>
<organism evidence="8 9">
    <name type="scientific">Qipengyuania oceanensis</name>
    <dbReference type="NCBI Taxonomy" id="1463597"/>
    <lineage>
        <taxon>Bacteria</taxon>
        <taxon>Pseudomonadati</taxon>
        <taxon>Pseudomonadota</taxon>
        <taxon>Alphaproteobacteria</taxon>
        <taxon>Sphingomonadales</taxon>
        <taxon>Erythrobacteraceae</taxon>
        <taxon>Qipengyuania</taxon>
    </lineage>
</organism>
<dbReference type="EMBL" id="WTYN01000004">
    <property type="protein sequence ID" value="MXO63867.1"/>
    <property type="molecule type" value="Genomic_DNA"/>
</dbReference>
<evidence type="ECO:0000313" key="9">
    <source>
        <dbReference type="Proteomes" id="UP000445582"/>
    </source>
</evidence>
<dbReference type="CDD" id="cd14014">
    <property type="entry name" value="STKc_PknB_like"/>
    <property type="match status" value="1"/>
</dbReference>
<evidence type="ECO:0000259" key="7">
    <source>
        <dbReference type="PROSITE" id="PS50011"/>
    </source>
</evidence>
<dbReference type="InterPro" id="IPR017441">
    <property type="entry name" value="Protein_kinase_ATP_BS"/>
</dbReference>
<evidence type="ECO:0000313" key="8">
    <source>
        <dbReference type="EMBL" id="MXO63867.1"/>
    </source>
</evidence>
<evidence type="ECO:0000256" key="5">
    <source>
        <dbReference type="PROSITE-ProRule" id="PRU10141"/>
    </source>
</evidence>
<evidence type="ECO:0000256" key="1">
    <source>
        <dbReference type="ARBA" id="ARBA00022679"/>
    </source>
</evidence>
<proteinExistence type="predicted"/>
<name>A0A844YIV2_9SPHN</name>